<dbReference type="Pfam" id="PF14275">
    <property type="entry name" value="DUF4362"/>
    <property type="match status" value="1"/>
</dbReference>
<dbReference type="Proteomes" id="UP000698173">
    <property type="component" value="Unassembled WGS sequence"/>
</dbReference>
<proteinExistence type="predicted"/>
<organism evidence="2 3">
    <name type="scientific">Sporosarcina psychrophila</name>
    <name type="common">Bacillus psychrophilus</name>
    <dbReference type="NCBI Taxonomy" id="1476"/>
    <lineage>
        <taxon>Bacteria</taxon>
        <taxon>Bacillati</taxon>
        <taxon>Bacillota</taxon>
        <taxon>Bacilli</taxon>
        <taxon>Bacillales</taxon>
        <taxon>Caryophanaceae</taxon>
        <taxon>Sporosarcina</taxon>
    </lineage>
</organism>
<reference evidence="2" key="1">
    <citation type="journal article" date="2021" name="PeerJ">
        <title>Extensive microbial diversity within the chicken gut microbiome revealed by metagenomics and culture.</title>
        <authorList>
            <person name="Gilroy R."/>
            <person name="Ravi A."/>
            <person name="Getino M."/>
            <person name="Pursley I."/>
            <person name="Horton D.L."/>
            <person name="Alikhan N.F."/>
            <person name="Baker D."/>
            <person name="Gharbi K."/>
            <person name="Hall N."/>
            <person name="Watson M."/>
            <person name="Adriaenssens E.M."/>
            <person name="Foster-Nyarko E."/>
            <person name="Jarju S."/>
            <person name="Secka A."/>
            <person name="Antonio M."/>
            <person name="Oren A."/>
            <person name="Chaudhuri R.R."/>
            <person name="La Ragione R."/>
            <person name="Hildebrand F."/>
            <person name="Pallen M.J."/>
        </authorList>
    </citation>
    <scope>NUCLEOTIDE SEQUENCE</scope>
    <source>
        <strain evidence="2">CHK171-7178</strain>
    </source>
</reference>
<dbReference type="PROSITE" id="PS51257">
    <property type="entry name" value="PROKAR_LIPOPROTEIN"/>
    <property type="match status" value="1"/>
</dbReference>
<feature type="chain" id="PRO_5036816057" evidence="1">
    <location>
        <begin position="21"/>
        <end position="151"/>
    </location>
</feature>
<keyword evidence="1" id="KW-0732">Signal</keyword>
<evidence type="ECO:0000313" key="3">
    <source>
        <dbReference type="Proteomes" id="UP000698173"/>
    </source>
</evidence>
<reference evidence="2" key="2">
    <citation type="submission" date="2021-09" db="EMBL/GenBank/DDBJ databases">
        <authorList>
            <person name="Gilroy R."/>
        </authorList>
    </citation>
    <scope>NUCLEOTIDE SEQUENCE</scope>
    <source>
        <strain evidence="2">CHK171-7178</strain>
    </source>
</reference>
<evidence type="ECO:0000256" key="1">
    <source>
        <dbReference type="SAM" id="SignalP"/>
    </source>
</evidence>
<accession>A0A921G1E2</accession>
<name>A0A921G1E2_SPOPS</name>
<protein>
    <submittedName>
        <fullName evidence="2">DUF4362 domain-containing protein</fullName>
    </submittedName>
</protein>
<gene>
    <name evidence="2" type="ORF">K8V56_18310</name>
</gene>
<evidence type="ECO:0000313" key="2">
    <source>
        <dbReference type="EMBL" id="HJF33723.1"/>
    </source>
</evidence>
<feature type="signal peptide" evidence="1">
    <location>
        <begin position="1"/>
        <end position="20"/>
    </location>
</feature>
<dbReference type="AlphaFoldDB" id="A0A921G1E2"/>
<dbReference type="EMBL" id="DYWT01000277">
    <property type="protein sequence ID" value="HJF33723.1"/>
    <property type="molecule type" value="Genomic_DNA"/>
</dbReference>
<sequence length="151" mass="16927">MRNKILLSLLVLLSMIISSACSYNSEKAVLNGDVVNMHGPVYNYPVFESFLENVKKKEAAVVRIANYTLEGDPTLYNLAFEGSSIDLEIDRSKNKNRENDPAKVNMTCTDLVAEEGQQLFVYTLKGCDSPTESFTILSVAKEQDDHDHHDH</sequence>
<comment type="caution">
    <text evidence="2">The sequence shown here is derived from an EMBL/GenBank/DDBJ whole genome shotgun (WGS) entry which is preliminary data.</text>
</comment>
<dbReference type="InterPro" id="IPR025372">
    <property type="entry name" value="DUF4362"/>
</dbReference>